<proteinExistence type="predicted"/>
<gene>
    <name evidence="1" type="ORF">B0T21DRAFT_377092</name>
</gene>
<keyword evidence="2" id="KW-1185">Reference proteome</keyword>
<sequence length="61" mass="6811">MLVNVEKGPYPSCESSLLNKSGSREPQTRGWVLARPSRQFAFGPCLLTLTPPCRAKQPPRR</sequence>
<reference evidence="1" key="1">
    <citation type="submission" date="2023-06" db="EMBL/GenBank/DDBJ databases">
        <title>Genome-scale phylogeny and comparative genomics of the fungal order Sordariales.</title>
        <authorList>
            <consortium name="Lawrence Berkeley National Laboratory"/>
            <person name="Hensen N."/>
            <person name="Bonometti L."/>
            <person name="Westerberg I."/>
            <person name="Brannstrom I.O."/>
            <person name="Guillou S."/>
            <person name="Cros-Aarteil S."/>
            <person name="Calhoun S."/>
            <person name="Haridas S."/>
            <person name="Kuo A."/>
            <person name="Mondo S."/>
            <person name="Pangilinan J."/>
            <person name="Riley R."/>
            <person name="Labutti K."/>
            <person name="Andreopoulos B."/>
            <person name="Lipzen A."/>
            <person name="Chen C."/>
            <person name="Yanf M."/>
            <person name="Daum C."/>
            <person name="Ng V."/>
            <person name="Clum A."/>
            <person name="Steindorff A."/>
            <person name="Ohm R."/>
            <person name="Martin F."/>
            <person name="Silar P."/>
            <person name="Natvig D."/>
            <person name="Lalanne C."/>
            <person name="Gautier V."/>
            <person name="Ament-Velasquez S.L."/>
            <person name="Kruys A."/>
            <person name="Hutchinson M.I."/>
            <person name="Powell A.J."/>
            <person name="Barry K."/>
            <person name="Miller A.N."/>
            <person name="Grigoriev I.V."/>
            <person name="Debuchy R."/>
            <person name="Gladieux P."/>
            <person name="Thoren M.H."/>
            <person name="Johannesson H."/>
        </authorList>
    </citation>
    <scope>NUCLEOTIDE SEQUENCE</scope>
    <source>
        <strain evidence="1">CBS 540.89</strain>
    </source>
</reference>
<dbReference type="Proteomes" id="UP001172159">
    <property type="component" value="Unassembled WGS sequence"/>
</dbReference>
<protein>
    <submittedName>
        <fullName evidence="1">Uncharacterized protein</fullName>
    </submittedName>
</protein>
<accession>A0AA40DPP2</accession>
<comment type="caution">
    <text evidence="1">The sequence shown here is derived from an EMBL/GenBank/DDBJ whole genome shotgun (WGS) entry which is preliminary data.</text>
</comment>
<organism evidence="1 2">
    <name type="scientific">Apiosordaria backusii</name>
    <dbReference type="NCBI Taxonomy" id="314023"/>
    <lineage>
        <taxon>Eukaryota</taxon>
        <taxon>Fungi</taxon>
        <taxon>Dikarya</taxon>
        <taxon>Ascomycota</taxon>
        <taxon>Pezizomycotina</taxon>
        <taxon>Sordariomycetes</taxon>
        <taxon>Sordariomycetidae</taxon>
        <taxon>Sordariales</taxon>
        <taxon>Lasiosphaeriaceae</taxon>
        <taxon>Apiosordaria</taxon>
    </lineage>
</organism>
<dbReference type="AlphaFoldDB" id="A0AA40DPP2"/>
<evidence type="ECO:0000313" key="2">
    <source>
        <dbReference type="Proteomes" id="UP001172159"/>
    </source>
</evidence>
<name>A0AA40DPP2_9PEZI</name>
<evidence type="ECO:0000313" key="1">
    <source>
        <dbReference type="EMBL" id="KAK0708861.1"/>
    </source>
</evidence>
<dbReference type="EMBL" id="JAUKTV010000018">
    <property type="protein sequence ID" value="KAK0708861.1"/>
    <property type="molecule type" value="Genomic_DNA"/>
</dbReference>